<dbReference type="GO" id="GO:0006605">
    <property type="term" value="P:protein targeting"/>
    <property type="evidence" value="ECO:0007669"/>
    <property type="project" value="UniProtKB-UniRule"/>
</dbReference>
<comment type="subcellular location">
    <subcellularLocation>
        <location evidence="12">Cell membrane</location>
        <topology evidence="12">Peripheral membrane protein</topology>
        <orientation evidence="12">Cytoplasmic side</orientation>
    </subcellularLocation>
    <subcellularLocation>
        <location evidence="12">Cytoplasm</location>
    </subcellularLocation>
    <text evidence="12">Distribution is 50-50.</text>
</comment>
<dbReference type="PROSITE" id="PS01312">
    <property type="entry name" value="SECA"/>
    <property type="match status" value="1"/>
</dbReference>
<feature type="domain" description="SecA family profile" evidence="17">
    <location>
        <begin position="1"/>
        <end position="612"/>
    </location>
</feature>
<dbReference type="HAMAP" id="MF_01382">
    <property type="entry name" value="SecA"/>
    <property type="match status" value="1"/>
</dbReference>
<keyword evidence="9 12" id="KW-0811">Translocation</keyword>
<feature type="domain" description="Helicase ATP-binding" evidence="15">
    <location>
        <begin position="85"/>
        <end position="243"/>
    </location>
</feature>
<evidence type="ECO:0000256" key="13">
    <source>
        <dbReference type="RuleBase" id="RU003874"/>
    </source>
</evidence>
<evidence type="ECO:0000256" key="5">
    <source>
        <dbReference type="ARBA" id="ARBA00022741"/>
    </source>
</evidence>
<dbReference type="EMBL" id="SDLO01000009">
    <property type="protein sequence ID" value="TDK89118.1"/>
    <property type="molecule type" value="Genomic_DNA"/>
</dbReference>
<evidence type="ECO:0000256" key="1">
    <source>
        <dbReference type="ARBA" id="ARBA00007650"/>
    </source>
</evidence>
<dbReference type="CDD" id="cd18803">
    <property type="entry name" value="SF2_C_secA"/>
    <property type="match status" value="1"/>
</dbReference>
<dbReference type="InterPro" id="IPR011130">
    <property type="entry name" value="SecA_preprotein_X-link_dom"/>
</dbReference>
<evidence type="ECO:0000256" key="7">
    <source>
        <dbReference type="ARBA" id="ARBA00022927"/>
    </source>
</evidence>
<dbReference type="Proteomes" id="UP000093962">
    <property type="component" value="Unassembled WGS sequence"/>
</dbReference>
<dbReference type="FunFam" id="3.40.50.300:FF:000334">
    <property type="entry name" value="Protein translocase subunit SecA"/>
    <property type="match status" value="1"/>
</dbReference>
<keyword evidence="6 12" id="KW-0067">ATP-binding</keyword>
<dbReference type="InterPro" id="IPR027417">
    <property type="entry name" value="P-loop_NTPase"/>
</dbReference>
<dbReference type="InterPro" id="IPR044722">
    <property type="entry name" value="SecA_SF2_C"/>
</dbReference>
<evidence type="ECO:0000256" key="8">
    <source>
        <dbReference type="ARBA" id="ARBA00022967"/>
    </source>
</evidence>
<dbReference type="Gene3D" id="1.10.3060.10">
    <property type="entry name" value="Helical scaffold and wing domains of SecA"/>
    <property type="match status" value="1"/>
</dbReference>
<dbReference type="InterPro" id="IPR014001">
    <property type="entry name" value="Helicase_ATP-bd"/>
</dbReference>
<dbReference type="Pfam" id="PF01043">
    <property type="entry name" value="SecA_PP_bind"/>
    <property type="match status" value="1"/>
</dbReference>
<dbReference type="AlphaFoldDB" id="A0A1A0MTA5"/>
<dbReference type="PROSITE" id="PS51196">
    <property type="entry name" value="SECA_MOTOR_DEAD"/>
    <property type="match status" value="1"/>
</dbReference>
<dbReference type="EC" id="7.4.2.8" evidence="12"/>
<dbReference type="PANTHER" id="PTHR30612:SF0">
    <property type="entry name" value="CHLOROPLAST PROTEIN-TRANSPORTING ATPASE"/>
    <property type="match status" value="1"/>
</dbReference>
<dbReference type="Pfam" id="PF21090">
    <property type="entry name" value="P-loop_SecA"/>
    <property type="match status" value="1"/>
</dbReference>
<dbReference type="Pfam" id="PF07516">
    <property type="entry name" value="SecA_SW"/>
    <property type="match status" value="1"/>
</dbReference>
<evidence type="ECO:0000256" key="14">
    <source>
        <dbReference type="SAM" id="MobiDB-lite"/>
    </source>
</evidence>
<dbReference type="GO" id="GO:0031522">
    <property type="term" value="C:cell envelope Sec protein transport complex"/>
    <property type="evidence" value="ECO:0007669"/>
    <property type="project" value="TreeGrafter"/>
</dbReference>
<evidence type="ECO:0000313" key="19">
    <source>
        <dbReference type="EMBL" id="TDK89118.1"/>
    </source>
</evidence>
<reference evidence="19 21" key="2">
    <citation type="submission" date="2019-01" db="EMBL/GenBank/DDBJ databases">
        <title>High-quality-draft genome sequences of five non-tuberculosis mycobacteriaceae isolated from a nosocomial environment.</title>
        <authorList>
            <person name="Tiago I."/>
            <person name="Alarico S."/>
            <person name="Pereira S.G."/>
            <person name="Coelho C."/>
            <person name="Maranha A."/>
            <person name="Empadinhas N."/>
        </authorList>
    </citation>
    <scope>NUCLEOTIDE SEQUENCE [LARGE SCALE GENOMIC DNA]</scope>
    <source>
        <strain evidence="19 21">24AIII</strain>
    </source>
</reference>
<keyword evidence="4 12" id="KW-0963">Cytoplasm</keyword>
<dbReference type="InterPro" id="IPR014018">
    <property type="entry name" value="SecA_motor_DEAD"/>
</dbReference>
<dbReference type="PANTHER" id="PTHR30612">
    <property type="entry name" value="SECA INNER MEMBRANE COMPONENT OF SEC PROTEIN SECRETION SYSTEM"/>
    <property type="match status" value="1"/>
</dbReference>
<dbReference type="GO" id="GO:0043952">
    <property type="term" value="P:protein transport by the Sec complex"/>
    <property type="evidence" value="ECO:0007669"/>
    <property type="project" value="UniProtKB-ARBA"/>
</dbReference>
<evidence type="ECO:0000259" key="16">
    <source>
        <dbReference type="PROSITE" id="PS51194"/>
    </source>
</evidence>
<dbReference type="EMBL" id="LZSF01000097">
    <property type="protein sequence ID" value="OBA88744.1"/>
    <property type="molecule type" value="Genomic_DNA"/>
</dbReference>
<evidence type="ECO:0000256" key="11">
    <source>
        <dbReference type="ARBA" id="ARBA00034006"/>
    </source>
</evidence>
<evidence type="ECO:0000313" key="21">
    <source>
        <dbReference type="Proteomes" id="UP000294929"/>
    </source>
</evidence>
<dbReference type="InterPro" id="IPR001650">
    <property type="entry name" value="Helicase_C-like"/>
</dbReference>
<reference evidence="18 20" key="1">
    <citation type="submission" date="2016-06" db="EMBL/GenBank/DDBJ databases">
        <authorList>
            <person name="Kjaerup R.B."/>
            <person name="Dalgaard T.S."/>
            <person name="Juul-Madsen H.R."/>
        </authorList>
    </citation>
    <scope>NUCLEOTIDE SEQUENCE [LARGE SCALE GENOMIC DNA]</scope>
    <source>
        <strain evidence="18 20">1199456.5</strain>
    </source>
</reference>
<evidence type="ECO:0000259" key="17">
    <source>
        <dbReference type="PROSITE" id="PS51196"/>
    </source>
</evidence>
<dbReference type="FunFam" id="1.10.3060.10:FF:000002">
    <property type="entry name" value="Preprotein translocase subunit SecA"/>
    <property type="match status" value="1"/>
</dbReference>
<dbReference type="InterPro" id="IPR000185">
    <property type="entry name" value="SecA"/>
</dbReference>
<feature type="region of interest" description="Disordered" evidence="14">
    <location>
        <begin position="863"/>
        <end position="922"/>
    </location>
</feature>
<dbReference type="GO" id="GO:0005886">
    <property type="term" value="C:plasma membrane"/>
    <property type="evidence" value="ECO:0007669"/>
    <property type="project" value="UniProtKB-SubCell"/>
</dbReference>
<comment type="catalytic activity">
    <reaction evidence="11 12">
        <text>ATP + H2O + cellular proteinSide 1 = ADP + phosphate + cellular proteinSide 2.</text>
        <dbReference type="EC" id="7.4.2.8"/>
    </reaction>
</comment>
<dbReference type="PRINTS" id="PR00906">
    <property type="entry name" value="SECA"/>
</dbReference>
<protein>
    <recommendedName>
        <fullName evidence="12 13">Protein translocase subunit SecA</fullName>
        <ecNumber evidence="12">7.4.2.8</ecNumber>
    </recommendedName>
</protein>
<dbReference type="Gene3D" id="3.90.1440.10">
    <property type="entry name" value="SecA, preprotein cross-linking domain"/>
    <property type="match status" value="1"/>
</dbReference>
<dbReference type="Pfam" id="PF07517">
    <property type="entry name" value="SecA_DEAD"/>
    <property type="match status" value="1"/>
</dbReference>
<proteinExistence type="inferred from homology"/>
<comment type="similarity">
    <text evidence="1 12 13">Belongs to the SecA family.</text>
</comment>
<dbReference type="GO" id="GO:0008564">
    <property type="term" value="F:protein-exporting ATPase activity"/>
    <property type="evidence" value="ECO:0007669"/>
    <property type="project" value="UniProtKB-EC"/>
</dbReference>
<evidence type="ECO:0000313" key="18">
    <source>
        <dbReference type="EMBL" id="OBA88744.1"/>
    </source>
</evidence>
<evidence type="ECO:0000256" key="10">
    <source>
        <dbReference type="ARBA" id="ARBA00023136"/>
    </source>
</evidence>
<dbReference type="InterPro" id="IPR011116">
    <property type="entry name" value="SecA_Wing/Scaffold"/>
</dbReference>
<dbReference type="Gene3D" id="3.40.50.300">
    <property type="entry name" value="P-loop containing nucleotide triphosphate hydrolases"/>
    <property type="match status" value="2"/>
</dbReference>
<dbReference type="InterPro" id="IPR011115">
    <property type="entry name" value="SecA_DEAD"/>
</dbReference>
<dbReference type="PROSITE" id="PS51192">
    <property type="entry name" value="HELICASE_ATP_BIND_1"/>
    <property type="match status" value="1"/>
</dbReference>
<evidence type="ECO:0000256" key="6">
    <source>
        <dbReference type="ARBA" id="ARBA00022840"/>
    </source>
</evidence>
<accession>A0A1A0MTA5</accession>
<dbReference type="RefSeq" id="WP_064858408.1">
    <property type="nucleotide sequence ID" value="NZ_LZSF01000097.1"/>
</dbReference>
<keyword evidence="8 12" id="KW-1278">Translocase</keyword>
<evidence type="ECO:0000259" key="15">
    <source>
        <dbReference type="PROSITE" id="PS51192"/>
    </source>
</evidence>
<evidence type="ECO:0000256" key="2">
    <source>
        <dbReference type="ARBA" id="ARBA00022448"/>
    </source>
</evidence>
<evidence type="ECO:0000256" key="12">
    <source>
        <dbReference type="HAMAP-Rule" id="MF_01382"/>
    </source>
</evidence>
<name>A0A1A0MTA5_MYCMU</name>
<dbReference type="NCBIfam" id="NF009538">
    <property type="entry name" value="PRK12904.1"/>
    <property type="match status" value="1"/>
</dbReference>
<dbReference type="SUPFAM" id="SSF81886">
    <property type="entry name" value="Helical scaffold and wing domains of SecA"/>
    <property type="match status" value="1"/>
</dbReference>
<keyword evidence="2 12" id="KW-0813">Transport</keyword>
<feature type="binding site" evidence="12">
    <location>
        <position position="83"/>
    </location>
    <ligand>
        <name>ATP</name>
        <dbReference type="ChEBI" id="CHEBI:30616"/>
    </ligand>
</feature>
<keyword evidence="5 12" id="KW-0547">Nucleotide-binding</keyword>
<dbReference type="FunFam" id="3.40.50.300:FF:000113">
    <property type="entry name" value="Preprotein translocase subunit SecA"/>
    <property type="match status" value="1"/>
</dbReference>
<dbReference type="SMART" id="SM00958">
    <property type="entry name" value="SecA_PP_bind"/>
    <property type="match status" value="1"/>
</dbReference>
<dbReference type="FunFam" id="3.40.50.300:FF:000246">
    <property type="entry name" value="Preprotein translocase subunit SecA"/>
    <property type="match status" value="1"/>
</dbReference>
<dbReference type="InterPro" id="IPR036266">
    <property type="entry name" value="SecA_Wing/Scaffold_sf"/>
</dbReference>
<dbReference type="GO" id="GO:0065002">
    <property type="term" value="P:intracellular protein transmembrane transport"/>
    <property type="evidence" value="ECO:0007669"/>
    <property type="project" value="UniProtKB-UniRule"/>
</dbReference>
<comment type="function">
    <text evidence="12">Part of the Sec protein translocase complex. Interacts with the SecYEG preprotein conducting channel. Has a central role in coupling the hydrolysis of ATP to the transfer of proteins into and across the cell membrane, serving as an ATP-driven molecular motor driving the stepwise translocation of polypeptide chains across the membrane.</text>
</comment>
<evidence type="ECO:0000256" key="9">
    <source>
        <dbReference type="ARBA" id="ARBA00023010"/>
    </source>
</evidence>
<keyword evidence="7 12" id="KW-0653">Protein transport</keyword>
<feature type="binding site" evidence="12">
    <location>
        <position position="490"/>
    </location>
    <ligand>
        <name>ATP</name>
        <dbReference type="ChEBI" id="CHEBI:30616"/>
    </ligand>
</feature>
<feature type="domain" description="Helicase C-terminal" evidence="16">
    <location>
        <begin position="419"/>
        <end position="617"/>
    </location>
</feature>
<dbReference type="OrthoDB" id="9805579at2"/>
<dbReference type="SUPFAM" id="SSF52540">
    <property type="entry name" value="P-loop containing nucleoside triphosphate hydrolases"/>
    <property type="match status" value="2"/>
</dbReference>
<dbReference type="PROSITE" id="PS51194">
    <property type="entry name" value="HELICASE_CTER"/>
    <property type="match status" value="1"/>
</dbReference>
<organism evidence="18 20">
    <name type="scientific">Mycolicibacterium mucogenicum</name>
    <name type="common">Mycobacterium mucogenicum</name>
    <dbReference type="NCBI Taxonomy" id="56689"/>
    <lineage>
        <taxon>Bacteria</taxon>
        <taxon>Bacillati</taxon>
        <taxon>Actinomycetota</taxon>
        <taxon>Actinomycetes</taxon>
        <taxon>Mycobacteriales</taxon>
        <taxon>Mycobacteriaceae</taxon>
        <taxon>Mycolicibacterium</taxon>
    </lineage>
</organism>
<comment type="subunit">
    <text evidence="12">Monomer and homodimer. Part of the essential Sec protein translocation apparatus which comprises SecA, SecYEG and auxiliary proteins SecDF. Other proteins may also be involved.</text>
</comment>
<sequence>MLSKLLRIGEGRMVKRLQKVADYVNTLSDDVEKLSDDELRAKTEEFKKRIAGGESLDDLLPEAFAVAREAAWRVLDQRHFDVQVMGGAALHYGNVAEMKTGEGKTLTCVLPAYLNALSGKGVHVVTVNDYLAKRDSEWMGRVHRFLGLEVGVILSQLTPEERRAAYNADITYGTNNEFGFDYLRDNMAHSVDDMVQRGHNFAIVDEVDSILIDEARTPLIISGPADGASNWYTEFARIAPLMEKDVHYEVDIRKRTIGVHEAGVEFVENQLGIDNLYEAANSPLVSYLNNAIKAKELFQRDKDYIVRDGEVVIVDEFTGRVLVGRRYNEGMHQAIEAKEHVEIKAENQTLATITLQNYFRLYDKLSGMTGTAETEAAELHEIYKLGVVQIPTNRTMIRQDQSDLIYKTEEAKYIAVVDDVQERYEKGQPVLIGTTSVERSEYLSKQFTKRRIPHNVLNAKYHEQEASIIAEAGRLKAVTVATNMAGRGTDIVLGGNVDFITDARLRKRGLDPVETPEEYEAAWHEELPKVKQLVEEEAKKVREVGGLYVLGTERHESRRIDNQLRGRSGRQGDPGESRFFLSLSDELMRRFNGATLEALLTRLNLPDDVPIEAKMVTRAIKSAQTQVEGQNFEVRKNVLKYDEVMNQQRKVIYRERKAILEGEDVQDTAHKMLVDVITAYVDGATAEGYAEDWDLAKLWDALKTLYPVGLDYHNLIDSDEVGEPGELTQDELREALIADAEKAYAKREADLEAIAGPGAMRQLERSVLLNVIDRKWREHLYEMDYLKEGIGLRAMAQRDPLVEYQREGFDMFTGMLEGLKEESVGFLFNVQVEAQQAPQVAPVAAPQGLAQFAAEAEQNAAQEQAAPAALRAKGIEDKAPAMTYSGPAEDGSAEVRREGGRHAAGPGSRRERREAARKQKRR</sequence>
<evidence type="ECO:0000313" key="20">
    <source>
        <dbReference type="Proteomes" id="UP000093962"/>
    </source>
</evidence>
<keyword evidence="10 12" id="KW-0472">Membrane</keyword>
<keyword evidence="3 12" id="KW-1003">Cell membrane</keyword>
<evidence type="ECO:0000256" key="3">
    <source>
        <dbReference type="ARBA" id="ARBA00022475"/>
    </source>
</evidence>
<dbReference type="GO" id="GO:0017038">
    <property type="term" value="P:protein import"/>
    <property type="evidence" value="ECO:0007669"/>
    <property type="project" value="InterPro"/>
</dbReference>
<dbReference type="NCBIfam" id="TIGR00963">
    <property type="entry name" value="secA"/>
    <property type="match status" value="1"/>
</dbReference>
<dbReference type="InterPro" id="IPR020937">
    <property type="entry name" value="SecA_CS"/>
</dbReference>
<dbReference type="CDD" id="cd17928">
    <property type="entry name" value="DEXDc_SecA"/>
    <property type="match status" value="1"/>
</dbReference>
<dbReference type="SMART" id="SM00957">
    <property type="entry name" value="SecA_DEAD"/>
    <property type="match status" value="1"/>
</dbReference>
<feature type="binding site" evidence="12">
    <location>
        <begin position="101"/>
        <end position="105"/>
    </location>
    <ligand>
        <name>ATP</name>
        <dbReference type="ChEBI" id="CHEBI:30616"/>
    </ligand>
</feature>
<dbReference type="Proteomes" id="UP000294929">
    <property type="component" value="Unassembled WGS sequence"/>
</dbReference>
<dbReference type="GO" id="GO:0005829">
    <property type="term" value="C:cytosol"/>
    <property type="evidence" value="ECO:0007669"/>
    <property type="project" value="TreeGrafter"/>
</dbReference>
<gene>
    <name evidence="12 19" type="primary">secA</name>
    <name evidence="18" type="ORF">A5642_16475</name>
    <name evidence="19" type="ORF">EUA03_13485</name>
</gene>
<dbReference type="SUPFAM" id="SSF81767">
    <property type="entry name" value="Pre-protein crosslinking domain of SecA"/>
    <property type="match status" value="1"/>
</dbReference>
<evidence type="ECO:0000256" key="4">
    <source>
        <dbReference type="ARBA" id="ARBA00022490"/>
    </source>
</evidence>
<feature type="compositionally biased region" description="Basic and acidic residues" evidence="14">
    <location>
        <begin position="908"/>
        <end position="922"/>
    </location>
</feature>
<comment type="caution">
    <text evidence="18">The sequence shown here is derived from an EMBL/GenBank/DDBJ whole genome shotgun (WGS) entry which is preliminary data.</text>
</comment>
<dbReference type="FunFam" id="3.90.1440.10:FF:000002">
    <property type="entry name" value="Protein translocase subunit SecA"/>
    <property type="match status" value="1"/>
</dbReference>
<dbReference type="GO" id="GO:0005524">
    <property type="term" value="F:ATP binding"/>
    <property type="evidence" value="ECO:0007669"/>
    <property type="project" value="UniProtKB-UniRule"/>
</dbReference>
<dbReference type="InterPro" id="IPR036670">
    <property type="entry name" value="SecA_X-link_sf"/>
</dbReference>